<reference evidence="2 3" key="1">
    <citation type="submission" date="2016-11" db="EMBL/GenBank/DDBJ databases">
        <authorList>
            <person name="Jaros S."/>
            <person name="Januszkiewicz K."/>
            <person name="Wedrychowicz H."/>
        </authorList>
    </citation>
    <scope>NUCLEOTIDE SEQUENCE [LARGE SCALE GENOMIC DNA]</scope>
    <source>
        <strain evidence="2 3">DSM 15929</strain>
    </source>
</reference>
<gene>
    <name evidence="2" type="ORF">SAMN02745136_00108</name>
</gene>
<dbReference type="SUPFAM" id="SSF54001">
    <property type="entry name" value="Cysteine proteinases"/>
    <property type="match status" value="1"/>
</dbReference>
<sequence length="172" mass="19564">MSTRAELAEIAKLEALRPFHGILPDEEANIQPIVSLFPKWNIEQADRNWCAGFVYYCCVKAGFSIPYSPNECISCSLAGCGGWEEFAIGDKRIEYHCGSDDNFIPEAGDIVLYDRVINNLEHDHIGIVLEDKKDKIIVAEGNTYNDNVSRVLVRYKDEHIRAYVRIPDDFSY</sequence>
<evidence type="ECO:0000259" key="1">
    <source>
        <dbReference type="Pfam" id="PF05257"/>
    </source>
</evidence>
<protein>
    <submittedName>
        <fullName evidence="2">CHAP domain-containing protein</fullName>
    </submittedName>
</protein>
<evidence type="ECO:0000313" key="3">
    <source>
        <dbReference type="Proteomes" id="UP000184386"/>
    </source>
</evidence>
<keyword evidence="3" id="KW-1185">Reference proteome</keyword>
<dbReference type="AlphaFoldDB" id="A0A1M6JJL5"/>
<accession>A0A1M6JJL5</accession>
<dbReference type="RefSeq" id="WP_073271776.1">
    <property type="nucleotide sequence ID" value="NZ_FRAC01000006.1"/>
</dbReference>
<organism evidence="2 3">
    <name type="scientific">Anaerocolumna jejuensis DSM 15929</name>
    <dbReference type="NCBI Taxonomy" id="1121322"/>
    <lineage>
        <taxon>Bacteria</taxon>
        <taxon>Bacillati</taxon>
        <taxon>Bacillota</taxon>
        <taxon>Clostridia</taxon>
        <taxon>Lachnospirales</taxon>
        <taxon>Lachnospiraceae</taxon>
        <taxon>Anaerocolumna</taxon>
    </lineage>
</organism>
<evidence type="ECO:0000313" key="2">
    <source>
        <dbReference type="EMBL" id="SHJ46908.1"/>
    </source>
</evidence>
<dbReference type="InterPro" id="IPR007921">
    <property type="entry name" value="CHAP_dom"/>
</dbReference>
<dbReference type="InterPro" id="IPR038765">
    <property type="entry name" value="Papain-like_cys_pep_sf"/>
</dbReference>
<dbReference type="Proteomes" id="UP000184386">
    <property type="component" value="Unassembled WGS sequence"/>
</dbReference>
<name>A0A1M6JJL5_9FIRM</name>
<dbReference type="STRING" id="1121322.SAMN02745136_00108"/>
<dbReference type="Gene3D" id="3.90.1720.10">
    <property type="entry name" value="endopeptidase domain like (from Nostoc punctiforme)"/>
    <property type="match status" value="1"/>
</dbReference>
<feature type="domain" description="Peptidase C51" evidence="1">
    <location>
        <begin position="46"/>
        <end position="142"/>
    </location>
</feature>
<dbReference type="EMBL" id="FRAC01000006">
    <property type="protein sequence ID" value="SHJ46908.1"/>
    <property type="molecule type" value="Genomic_DNA"/>
</dbReference>
<dbReference type="Pfam" id="PF05257">
    <property type="entry name" value="CHAP"/>
    <property type="match status" value="1"/>
</dbReference>
<proteinExistence type="predicted"/>